<evidence type="ECO:0000256" key="8">
    <source>
        <dbReference type="SAM" id="Phobius"/>
    </source>
</evidence>
<proteinExistence type="inferred from homology"/>
<dbReference type="EMBL" id="CAJNOO010000335">
    <property type="protein sequence ID" value="CAF0910144.1"/>
    <property type="molecule type" value="Genomic_DNA"/>
</dbReference>
<dbReference type="InterPro" id="IPR050363">
    <property type="entry name" value="MIP/Aquaporin"/>
</dbReference>
<protein>
    <recommendedName>
        <fullName evidence="12">Aquaporin</fullName>
    </recommendedName>
</protein>
<dbReference type="PANTHER" id="PTHR43829:SF9">
    <property type="entry name" value="AQUAPORIN-9"/>
    <property type="match status" value="1"/>
</dbReference>
<feature type="transmembrane region" description="Helical" evidence="8">
    <location>
        <begin position="229"/>
        <end position="249"/>
    </location>
</feature>
<organism evidence="9 11">
    <name type="scientific">Rotaria sordida</name>
    <dbReference type="NCBI Taxonomy" id="392033"/>
    <lineage>
        <taxon>Eukaryota</taxon>
        <taxon>Metazoa</taxon>
        <taxon>Spiralia</taxon>
        <taxon>Gnathifera</taxon>
        <taxon>Rotifera</taxon>
        <taxon>Eurotatoria</taxon>
        <taxon>Bdelloidea</taxon>
        <taxon>Philodinida</taxon>
        <taxon>Philodinidae</taxon>
        <taxon>Rotaria</taxon>
    </lineage>
</organism>
<dbReference type="PROSITE" id="PS00221">
    <property type="entry name" value="MIP"/>
    <property type="match status" value="1"/>
</dbReference>
<dbReference type="PRINTS" id="PR00783">
    <property type="entry name" value="MINTRINSICP"/>
</dbReference>
<evidence type="ECO:0000313" key="9">
    <source>
        <dbReference type="EMBL" id="CAF0841859.1"/>
    </source>
</evidence>
<keyword evidence="3 7" id="KW-0813">Transport</keyword>
<dbReference type="EMBL" id="CAJNOU010000062">
    <property type="protein sequence ID" value="CAF0841859.1"/>
    <property type="molecule type" value="Genomic_DNA"/>
</dbReference>
<name>A0A813VSE9_9BILA</name>
<evidence type="ECO:0000256" key="4">
    <source>
        <dbReference type="ARBA" id="ARBA00022692"/>
    </source>
</evidence>
<dbReference type="Gene3D" id="1.20.1080.10">
    <property type="entry name" value="Glycerol uptake facilitator protein"/>
    <property type="match status" value="1"/>
</dbReference>
<dbReference type="Proteomes" id="UP000663889">
    <property type="component" value="Unassembled WGS sequence"/>
</dbReference>
<evidence type="ECO:0000256" key="6">
    <source>
        <dbReference type="ARBA" id="ARBA00023136"/>
    </source>
</evidence>
<sequence length="297" mass="32415">MLHSRQLKQFAAQCLAELFGTFIMIFIGNLSVAQYTFTKPRINSNFGINLSYATGVYAALMVAGPISGAHLNPAVSLGLLSLRKMKVTQCLFYMVGQTVGAFLASAMVYFVYISHFNLYDGGIRQVEGPNATAGIFYTIPATGVPNWNCLIDAVVGTALLLTFIMALGNDYNDLISNAAKPFAFALMITTFGFSMSLNCGNPINPVRDFGPRLFAAFIYGFKVFRVNNYYFLVASIGPIIGALIGVWIYEGYLILMKKYANLPGIIHVDAIEQPAVRGQSMSHHMITQLSSETTVST</sequence>
<evidence type="ECO:0000256" key="5">
    <source>
        <dbReference type="ARBA" id="ARBA00022989"/>
    </source>
</evidence>
<feature type="transmembrane region" description="Helical" evidence="8">
    <location>
        <begin position="150"/>
        <end position="169"/>
    </location>
</feature>
<comment type="subcellular location">
    <subcellularLocation>
        <location evidence="1">Membrane</location>
        <topology evidence="1">Multi-pass membrane protein</topology>
    </subcellularLocation>
</comment>
<dbReference type="CDD" id="cd00333">
    <property type="entry name" value="MIP"/>
    <property type="match status" value="1"/>
</dbReference>
<keyword evidence="5 8" id="KW-1133">Transmembrane helix</keyword>
<comment type="similarity">
    <text evidence="2 7">Belongs to the MIP/aquaporin (TC 1.A.8) family.</text>
</comment>
<feature type="transmembrane region" description="Helical" evidence="8">
    <location>
        <begin position="91"/>
        <end position="112"/>
    </location>
</feature>
<feature type="transmembrane region" description="Helical" evidence="8">
    <location>
        <begin position="181"/>
        <end position="203"/>
    </location>
</feature>
<dbReference type="GO" id="GO:0016323">
    <property type="term" value="C:basolateral plasma membrane"/>
    <property type="evidence" value="ECO:0007669"/>
    <property type="project" value="TreeGrafter"/>
</dbReference>
<dbReference type="InterPro" id="IPR022357">
    <property type="entry name" value="MIP_CS"/>
</dbReference>
<dbReference type="AlphaFoldDB" id="A0A813VSE9"/>
<dbReference type="InterPro" id="IPR000425">
    <property type="entry name" value="MIP"/>
</dbReference>
<evidence type="ECO:0000256" key="2">
    <source>
        <dbReference type="ARBA" id="ARBA00006175"/>
    </source>
</evidence>
<evidence type="ECO:0000256" key="1">
    <source>
        <dbReference type="ARBA" id="ARBA00004141"/>
    </source>
</evidence>
<dbReference type="OrthoDB" id="3222at2759"/>
<evidence type="ECO:0000256" key="3">
    <source>
        <dbReference type="ARBA" id="ARBA00022448"/>
    </source>
</evidence>
<dbReference type="GO" id="GO:0015250">
    <property type="term" value="F:water channel activity"/>
    <property type="evidence" value="ECO:0007669"/>
    <property type="project" value="TreeGrafter"/>
</dbReference>
<dbReference type="GO" id="GO:0015254">
    <property type="term" value="F:glycerol channel activity"/>
    <property type="evidence" value="ECO:0007669"/>
    <property type="project" value="TreeGrafter"/>
</dbReference>
<dbReference type="Pfam" id="PF00230">
    <property type="entry name" value="MIP"/>
    <property type="match status" value="1"/>
</dbReference>
<feature type="transmembrane region" description="Helical" evidence="8">
    <location>
        <begin position="12"/>
        <end position="37"/>
    </location>
</feature>
<dbReference type="PANTHER" id="PTHR43829">
    <property type="entry name" value="AQUAPORIN OR AQUAGLYCEROPORIN RELATED"/>
    <property type="match status" value="1"/>
</dbReference>
<evidence type="ECO:0000256" key="7">
    <source>
        <dbReference type="RuleBase" id="RU000477"/>
    </source>
</evidence>
<comment type="caution">
    <text evidence="9">The sequence shown here is derived from an EMBL/GenBank/DDBJ whole genome shotgun (WGS) entry which is preliminary data.</text>
</comment>
<dbReference type="Proteomes" id="UP000663882">
    <property type="component" value="Unassembled WGS sequence"/>
</dbReference>
<accession>A0A813VSE9</accession>
<dbReference type="InterPro" id="IPR023271">
    <property type="entry name" value="Aquaporin-like"/>
</dbReference>
<reference evidence="9" key="1">
    <citation type="submission" date="2021-02" db="EMBL/GenBank/DDBJ databases">
        <authorList>
            <person name="Nowell W R."/>
        </authorList>
    </citation>
    <scope>NUCLEOTIDE SEQUENCE</scope>
</reference>
<evidence type="ECO:0008006" key="12">
    <source>
        <dbReference type="Google" id="ProtNLM"/>
    </source>
</evidence>
<evidence type="ECO:0000313" key="10">
    <source>
        <dbReference type="EMBL" id="CAF0910144.1"/>
    </source>
</evidence>
<dbReference type="SUPFAM" id="SSF81338">
    <property type="entry name" value="Aquaporin-like"/>
    <property type="match status" value="1"/>
</dbReference>
<keyword evidence="6 8" id="KW-0472">Membrane</keyword>
<gene>
    <name evidence="10" type="ORF">RFH988_LOCUS9442</name>
    <name evidence="9" type="ORF">SEV965_LOCUS2648</name>
</gene>
<evidence type="ECO:0000313" key="11">
    <source>
        <dbReference type="Proteomes" id="UP000663889"/>
    </source>
</evidence>
<keyword evidence="4 7" id="KW-0812">Transmembrane</keyword>